<dbReference type="GO" id="GO:0090080">
    <property type="term" value="P:positive regulation of MAPKKK cascade by fibroblast growth factor receptor signaling pathway"/>
    <property type="evidence" value="ECO:0007669"/>
    <property type="project" value="Ensembl"/>
</dbReference>
<dbReference type="GO" id="GO:0005105">
    <property type="term" value="F:type 1 fibroblast growth factor receptor binding"/>
    <property type="evidence" value="ECO:0007669"/>
    <property type="project" value="Ensembl"/>
</dbReference>
<dbReference type="InterPro" id="IPR008996">
    <property type="entry name" value="IL1/FGF"/>
</dbReference>
<name>A0A8D0HRJ7_SPHPU</name>
<evidence type="ECO:0000256" key="1">
    <source>
        <dbReference type="ARBA" id="ARBA00007936"/>
    </source>
</evidence>
<organism evidence="3 4">
    <name type="scientific">Sphenodon punctatus</name>
    <name type="common">Tuatara</name>
    <name type="synonym">Hatteria punctata</name>
    <dbReference type="NCBI Taxonomy" id="8508"/>
    <lineage>
        <taxon>Eukaryota</taxon>
        <taxon>Metazoa</taxon>
        <taxon>Chordata</taxon>
        <taxon>Craniata</taxon>
        <taxon>Vertebrata</taxon>
        <taxon>Euteleostomi</taxon>
        <taxon>Lepidosauria</taxon>
        <taxon>Sphenodontia</taxon>
        <taxon>Sphenodontidae</taxon>
        <taxon>Sphenodon</taxon>
    </lineage>
</organism>
<keyword evidence="4" id="KW-1185">Reference proteome</keyword>
<dbReference type="GO" id="GO:1904383">
    <property type="term" value="P:response to sodium phosphate"/>
    <property type="evidence" value="ECO:0007669"/>
    <property type="project" value="Ensembl"/>
</dbReference>
<dbReference type="Pfam" id="PF00167">
    <property type="entry name" value="FGF"/>
    <property type="match status" value="1"/>
</dbReference>
<reference evidence="3" key="1">
    <citation type="submission" date="2025-08" db="UniProtKB">
        <authorList>
            <consortium name="Ensembl"/>
        </authorList>
    </citation>
    <scope>IDENTIFICATION</scope>
</reference>
<dbReference type="GO" id="GO:0070371">
    <property type="term" value="P:ERK1 and ERK2 cascade"/>
    <property type="evidence" value="ECO:0007669"/>
    <property type="project" value="Ensembl"/>
</dbReference>
<dbReference type="PRINTS" id="PR00262">
    <property type="entry name" value="IL1HBGF"/>
</dbReference>
<dbReference type="GO" id="GO:0010966">
    <property type="term" value="P:regulation of phosphate transport"/>
    <property type="evidence" value="ECO:0007669"/>
    <property type="project" value="Ensembl"/>
</dbReference>
<comment type="similarity">
    <text evidence="1">Belongs to the heparin-binding growth factors family.</text>
</comment>
<feature type="signal peptide" evidence="2">
    <location>
        <begin position="1"/>
        <end position="26"/>
    </location>
</feature>
<dbReference type="Gene3D" id="2.80.10.50">
    <property type="match status" value="1"/>
</dbReference>
<gene>
    <name evidence="3" type="primary">FGF23</name>
</gene>
<dbReference type="GO" id="GO:0030643">
    <property type="term" value="P:intracellular phosphate ion homeostasis"/>
    <property type="evidence" value="ECO:0007669"/>
    <property type="project" value="Ensembl"/>
</dbReference>
<reference evidence="3" key="2">
    <citation type="submission" date="2025-09" db="UniProtKB">
        <authorList>
            <consortium name="Ensembl"/>
        </authorList>
    </citation>
    <scope>IDENTIFICATION</scope>
</reference>
<dbReference type="GO" id="GO:0042369">
    <property type="term" value="P:vitamin D catabolic process"/>
    <property type="evidence" value="ECO:0007669"/>
    <property type="project" value="Ensembl"/>
</dbReference>
<dbReference type="GO" id="GO:0005615">
    <property type="term" value="C:extracellular space"/>
    <property type="evidence" value="ECO:0007669"/>
    <property type="project" value="Ensembl"/>
</dbReference>
<keyword evidence="2" id="KW-0732">Signal</keyword>
<proteinExistence type="inferred from homology"/>
<protein>
    <submittedName>
        <fullName evidence="3">Fibroblast growth factor 23</fullName>
    </submittedName>
</protein>
<evidence type="ECO:0000313" key="3">
    <source>
        <dbReference type="Ensembl" id="ENSSPUP00000023620.1"/>
    </source>
</evidence>
<dbReference type="GO" id="GO:0045668">
    <property type="term" value="P:negative regulation of osteoblast differentiation"/>
    <property type="evidence" value="ECO:0007669"/>
    <property type="project" value="Ensembl"/>
</dbReference>
<sequence>MSQTTQCRRLDIMLFVLLCSLKAITAVDNSSPLLNPSWGNTDRLLHLYTSNERHYFHLQINPNGYVDGTPHQTIYSAMMIKSEYTGHVVIIGVKSGLYLCMDIKGNIFGSHFFSQEDCVFEHRTLENGYDVYQSPKYKFLVSLGKAKQAFFPGMNPPPCSQFLARRNEIPLIQFNTLEPHRHTRNVDPQDPEDIVVSQRKTPIADGQDWVQNSFADLPREPLRINQIDMVNSDDPYDILGPRRHSRPRFYVSIPASQG</sequence>
<dbReference type="GO" id="GO:0008083">
    <property type="term" value="F:growth factor activity"/>
    <property type="evidence" value="ECO:0007669"/>
    <property type="project" value="InterPro"/>
</dbReference>
<evidence type="ECO:0000313" key="4">
    <source>
        <dbReference type="Proteomes" id="UP000694392"/>
    </source>
</evidence>
<dbReference type="GO" id="GO:0030502">
    <property type="term" value="P:negative regulation of bone mineralization"/>
    <property type="evidence" value="ECO:0007669"/>
    <property type="project" value="Ensembl"/>
</dbReference>
<dbReference type="GeneTree" id="ENSGT00940000160821"/>
<dbReference type="GO" id="GO:0045893">
    <property type="term" value="P:positive regulation of DNA-templated transcription"/>
    <property type="evidence" value="ECO:0007669"/>
    <property type="project" value="Ensembl"/>
</dbReference>
<dbReference type="Proteomes" id="UP000694392">
    <property type="component" value="Unplaced"/>
</dbReference>
<feature type="chain" id="PRO_5034383183" evidence="2">
    <location>
        <begin position="27"/>
        <end position="258"/>
    </location>
</feature>
<dbReference type="SMART" id="SM00442">
    <property type="entry name" value="FGF"/>
    <property type="match status" value="1"/>
</dbReference>
<dbReference type="GO" id="GO:0070374">
    <property type="term" value="P:positive regulation of ERK1 and ERK2 cascade"/>
    <property type="evidence" value="ECO:0007669"/>
    <property type="project" value="Ensembl"/>
</dbReference>
<accession>A0A8D0HRJ7</accession>
<dbReference type="AlphaFoldDB" id="A0A8D0HRJ7"/>
<evidence type="ECO:0000256" key="2">
    <source>
        <dbReference type="SAM" id="SignalP"/>
    </source>
</evidence>
<dbReference type="OMA" id="TSNERHY"/>
<dbReference type="Ensembl" id="ENSSPUT00000025201.1">
    <property type="protein sequence ID" value="ENSSPUP00000023620.1"/>
    <property type="gene ID" value="ENSSPUG00000018116.1"/>
</dbReference>
<dbReference type="SUPFAM" id="SSF50353">
    <property type="entry name" value="Cytokine"/>
    <property type="match status" value="1"/>
</dbReference>
<dbReference type="InterPro" id="IPR002209">
    <property type="entry name" value="Fibroblast_GF_fam"/>
</dbReference>
<dbReference type="PANTHER" id="PTHR11486">
    <property type="entry name" value="FIBROBLAST GROWTH FACTOR"/>
    <property type="match status" value="1"/>
</dbReference>
<dbReference type="GO" id="GO:0055074">
    <property type="term" value="P:calcium ion homeostasis"/>
    <property type="evidence" value="ECO:0007669"/>
    <property type="project" value="Ensembl"/>
</dbReference>